<dbReference type="InterPro" id="IPR013905">
    <property type="entry name" value="Lgl_C_dom"/>
</dbReference>
<feature type="domain" description="Lethal giant larvae (Lgl)-like C-terminal" evidence="1">
    <location>
        <begin position="1"/>
        <end position="99"/>
    </location>
</feature>
<dbReference type="Pfam" id="PF08596">
    <property type="entry name" value="Lgl_C"/>
    <property type="match status" value="1"/>
</dbReference>
<proteinExistence type="predicted"/>
<comment type="caution">
    <text evidence="2">The sequence shown here is derived from an EMBL/GenBank/DDBJ whole genome shotgun (WGS) entry which is preliminary data.</text>
</comment>
<dbReference type="OrthoDB" id="19944at2759"/>
<sequence length="182" mass="19922">MRDLGSAKLPMVDRTRSTASIVTQTGDIFAWAGPAEMAVVHVWGAGKELQQSPDVLINPKIPIPTRPTISNLQWISGTQHVSPLDLDLLIGGPNRPPSQRMMEAAAAEQRAAKIGNTVGSSKEGWGDYLTRQLNERTEKLNLMGDTMNTLQEQSEGWADDVSKFVGRQKRSMVMGALSSKFF</sequence>
<organism evidence="2 3">
    <name type="scientific">Trichoderma gamsii</name>
    <dbReference type="NCBI Taxonomy" id="398673"/>
    <lineage>
        <taxon>Eukaryota</taxon>
        <taxon>Fungi</taxon>
        <taxon>Dikarya</taxon>
        <taxon>Ascomycota</taxon>
        <taxon>Pezizomycotina</taxon>
        <taxon>Sordariomycetes</taxon>
        <taxon>Hypocreomycetidae</taxon>
        <taxon>Hypocreales</taxon>
        <taxon>Hypocreaceae</taxon>
        <taxon>Trichoderma</taxon>
    </lineage>
</organism>
<dbReference type="EMBL" id="MTYH01000029">
    <property type="protein sequence ID" value="PNP44565.1"/>
    <property type="molecule type" value="Genomic_DNA"/>
</dbReference>
<gene>
    <name evidence="2" type="ORF">TGAMA5MH_03695</name>
</gene>
<evidence type="ECO:0000313" key="2">
    <source>
        <dbReference type="EMBL" id="PNP44565.1"/>
    </source>
</evidence>
<reference evidence="2 3" key="1">
    <citation type="submission" date="2017-02" db="EMBL/GenBank/DDBJ databases">
        <title>Genomes of Trichoderma spp. with biocontrol activity.</title>
        <authorList>
            <person name="Gardiner D."/>
            <person name="Kazan K."/>
            <person name="Vos C."/>
            <person name="Harvey P."/>
        </authorList>
    </citation>
    <scope>NUCLEOTIDE SEQUENCE [LARGE SCALE GENOMIC DNA]</scope>
    <source>
        <strain evidence="2 3">A5MH</strain>
    </source>
</reference>
<dbReference type="AlphaFoldDB" id="A0A2K0TGB9"/>
<evidence type="ECO:0000313" key="3">
    <source>
        <dbReference type="Proteomes" id="UP000236546"/>
    </source>
</evidence>
<dbReference type="Proteomes" id="UP000236546">
    <property type="component" value="Unassembled WGS sequence"/>
</dbReference>
<accession>A0A2K0TGB9</accession>
<name>A0A2K0TGB9_9HYPO</name>
<evidence type="ECO:0000259" key="1">
    <source>
        <dbReference type="Pfam" id="PF08596"/>
    </source>
</evidence>
<protein>
    <recommendedName>
        <fullName evidence="1">Lethal giant larvae (Lgl)-like C-terminal domain-containing protein</fullName>
    </recommendedName>
</protein>